<sequence>MQPSSGAAAQVHSGTGFALMWTSFFDHRAKDAAMTDTLVGGQPMTAATIWEGSRSSWSRVWM</sequence>
<evidence type="ECO:0000313" key="1">
    <source>
        <dbReference type="EMBL" id="GIH24214.1"/>
    </source>
</evidence>
<protein>
    <submittedName>
        <fullName evidence="1">Uncharacterized protein</fullName>
    </submittedName>
</protein>
<comment type="caution">
    <text evidence="1">The sequence shown here is derived from an EMBL/GenBank/DDBJ whole genome shotgun (WGS) entry which is preliminary data.</text>
</comment>
<dbReference type="AlphaFoldDB" id="A0A919UJN0"/>
<gene>
    <name evidence="1" type="ORF">Aph01nite_25240</name>
</gene>
<proteinExistence type="predicted"/>
<accession>A0A919UJN0</accession>
<dbReference type="Proteomes" id="UP000640052">
    <property type="component" value="Unassembled WGS sequence"/>
</dbReference>
<organism evidence="1 2">
    <name type="scientific">Acrocarpospora phusangensis</name>
    <dbReference type="NCBI Taxonomy" id="1070424"/>
    <lineage>
        <taxon>Bacteria</taxon>
        <taxon>Bacillati</taxon>
        <taxon>Actinomycetota</taxon>
        <taxon>Actinomycetes</taxon>
        <taxon>Streptosporangiales</taxon>
        <taxon>Streptosporangiaceae</taxon>
        <taxon>Acrocarpospora</taxon>
    </lineage>
</organism>
<reference evidence="1" key="1">
    <citation type="submission" date="2021-01" db="EMBL/GenBank/DDBJ databases">
        <title>Whole genome shotgun sequence of Acrocarpospora phusangensis NBRC 108782.</title>
        <authorList>
            <person name="Komaki H."/>
            <person name="Tamura T."/>
        </authorList>
    </citation>
    <scope>NUCLEOTIDE SEQUENCE</scope>
    <source>
        <strain evidence="1">NBRC 108782</strain>
    </source>
</reference>
<dbReference type="EMBL" id="BOOA01000016">
    <property type="protein sequence ID" value="GIH24214.1"/>
    <property type="molecule type" value="Genomic_DNA"/>
</dbReference>
<name>A0A919UJN0_9ACTN</name>
<keyword evidence="2" id="KW-1185">Reference proteome</keyword>
<evidence type="ECO:0000313" key="2">
    <source>
        <dbReference type="Proteomes" id="UP000640052"/>
    </source>
</evidence>